<dbReference type="EMBL" id="JAAAJB010000409">
    <property type="protein sequence ID" value="KAG0256462.1"/>
    <property type="molecule type" value="Genomic_DNA"/>
</dbReference>
<dbReference type="PANTHER" id="PTHR47448:SF1">
    <property type="entry name" value="SERINE_THREONINE-PROTEIN KINASE STE7 HOMOLOG"/>
    <property type="match status" value="1"/>
</dbReference>
<protein>
    <submittedName>
        <fullName evidence="7">MAP kinase kinase (MEK)</fullName>
    </submittedName>
</protein>
<dbReference type="GO" id="GO:0005524">
    <property type="term" value="F:ATP binding"/>
    <property type="evidence" value="ECO:0007669"/>
    <property type="project" value="UniProtKB-KW"/>
</dbReference>
<evidence type="ECO:0000313" key="8">
    <source>
        <dbReference type="Proteomes" id="UP000807716"/>
    </source>
</evidence>
<evidence type="ECO:0000313" key="7">
    <source>
        <dbReference type="EMBL" id="KAG0256462.1"/>
    </source>
</evidence>
<dbReference type="Gene3D" id="1.10.510.10">
    <property type="entry name" value="Transferase(Phosphotransferase) domain 1"/>
    <property type="match status" value="1"/>
</dbReference>
<keyword evidence="5" id="KW-0067">ATP-binding</keyword>
<evidence type="ECO:0000256" key="1">
    <source>
        <dbReference type="ARBA" id="ARBA00022527"/>
    </source>
</evidence>
<proteinExistence type="predicted"/>
<dbReference type="PROSITE" id="PS50011">
    <property type="entry name" value="PROTEIN_KINASE_DOM"/>
    <property type="match status" value="1"/>
</dbReference>
<dbReference type="InterPro" id="IPR000719">
    <property type="entry name" value="Prot_kinase_dom"/>
</dbReference>
<evidence type="ECO:0000256" key="4">
    <source>
        <dbReference type="ARBA" id="ARBA00022777"/>
    </source>
</evidence>
<reference evidence="7" key="1">
    <citation type="journal article" date="2020" name="Fungal Divers.">
        <title>Resolving the Mortierellaceae phylogeny through synthesis of multi-gene phylogenetics and phylogenomics.</title>
        <authorList>
            <person name="Vandepol N."/>
            <person name="Liber J."/>
            <person name="Desiro A."/>
            <person name="Na H."/>
            <person name="Kennedy M."/>
            <person name="Barry K."/>
            <person name="Grigoriev I.V."/>
            <person name="Miller A.N."/>
            <person name="O'Donnell K."/>
            <person name="Stajich J.E."/>
            <person name="Bonito G."/>
        </authorList>
    </citation>
    <scope>NUCLEOTIDE SEQUENCE</scope>
    <source>
        <strain evidence="7">BC1065</strain>
    </source>
</reference>
<dbReference type="Pfam" id="PF00069">
    <property type="entry name" value="Pkinase"/>
    <property type="match status" value="1"/>
</dbReference>
<accession>A0A9P6U1H5</accession>
<dbReference type="Proteomes" id="UP000807716">
    <property type="component" value="Unassembled WGS sequence"/>
</dbReference>
<dbReference type="InterPro" id="IPR008271">
    <property type="entry name" value="Ser/Thr_kinase_AS"/>
</dbReference>
<evidence type="ECO:0000256" key="3">
    <source>
        <dbReference type="ARBA" id="ARBA00022741"/>
    </source>
</evidence>
<dbReference type="GO" id="GO:0004712">
    <property type="term" value="F:protein serine/threonine/tyrosine kinase activity"/>
    <property type="evidence" value="ECO:0007669"/>
    <property type="project" value="UniProtKB-ARBA"/>
</dbReference>
<dbReference type="InterPro" id="IPR050915">
    <property type="entry name" value="MAP_kinase_kinase"/>
</dbReference>
<dbReference type="GO" id="GO:0000165">
    <property type="term" value="P:MAPK cascade"/>
    <property type="evidence" value="ECO:0007669"/>
    <property type="project" value="UniProtKB-ARBA"/>
</dbReference>
<dbReference type="PANTHER" id="PTHR47448">
    <property type="entry name" value="DUAL SPECIFICITY MITOGEN-ACTIVATED PROTEIN KINASE KINASE DSOR1-LIKE PROTEIN"/>
    <property type="match status" value="1"/>
</dbReference>
<name>A0A9P6U1H5_9FUNG</name>
<dbReference type="GO" id="GO:0004674">
    <property type="term" value="F:protein serine/threonine kinase activity"/>
    <property type="evidence" value="ECO:0007669"/>
    <property type="project" value="UniProtKB-KW"/>
</dbReference>
<dbReference type="PROSITE" id="PS00108">
    <property type="entry name" value="PROTEIN_KINASE_ST"/>
    <property type="match status" value="1"/>
</dbReference>
<gene>
    <name evidence="7" type="primary">STE7_2</name>
    <name evidence="7" type="ORF">DFQ27_005704</name>
</gene>
<evidence type="ECO:0000259" key="6">
    <source>
        <dbReference type="PROSITE" id="PS50011"/>
    </source>
</evidence>
<evidence type="ECO:0000256" key="2">
    <source>
        <dbReference type="ARBA" id="ARBA00022679"/>
    </source>
</evidence>
<sequence>MASELIIISYPHWPVIFPNLAFPHADLKPSNILINSAGMVKICDFGVSGQLVNSIANTFVGTSNYMSPERIRGSNYGVQSDVWSLGITLMELALGRFPLDAECKSLTIFELLQHILNEPLPQLPPEKFPQDFRDFVDVCLAKNVESRPAPHMLENYAFFQRAARETVDMDNWIKTLKR</sequence>
<keyword evidence="8" id="KW-1185">Reference proteome</keyword>
<dbReference type="OrthoDB" id="10252354at2759"/>
<organism evidence="7 8">
    <name type="scientific">Actinomortierella ambigua</name>
    <dbReference type="NCBI Taxonomy" id="1343610"/>
    <lineage>
        <taxon>Eukaryota</taxon>
        <taxon>Fungi</taxon>
        <taxon>Fungi incertae sedis</taxon>
        <taxon>Mucoromycota</taxon>
        <taxon>Mortierellomycotina</taxon>
        <taxon>Mortierellomycetes</taxon>
        <taxon>Mortierellales</taxon>
        <taxon>Mortierellaceae</taxon>
        <taxon>Actinomortierella</taxon>
    </lineage>
</organism>
<dbReference type="InterPro" id="IPR011009">
    <property type="entry name" value="Kinase-like_dom_sf"/>
</dbReference>
<evidence type="ECO:0000256" key="5">
    <source>
        <dbReference type="ARBA" id="ARBA00022840"/>
    </source>
</evidence>
<dbReference type="SUPFAM" id="SSF56112">
    <property type="entry name" value="Protein kinase-like (PK-like)"/>
    <property type="match status" value="1"/>
</dbReference>
<dbReference type="SMART" id="SM00220">
    <property type="entry name" value="S_TKc"/>
    <property type="match status" value="1"/>
</dbReference>
<dbReference type="AlphaFoldDB" id="A0A9P6U1H5"/>
<keyword evidence="4 7" id="KW-0418">Kinase</keyword>
<comment type="caution">
    <text evidence="7">The sequence shown here is derived from an EMBL/GenBank/DDBJ whole genome shotgun (WGS) entry which is preliminary data.</text>
</comment>
<keyword evidence="1" id="KW-0723">Serine/threonine-protein kinase</keyword>
<keyword evidence="3" id="KW-0547">Nucleotide-binding</keyword>
<feature type="domain" description="Protein kinase" evidence="6">
    <location>
        <begin position="1"/>
        <end position="159"/>
    </location>
</feature>
<keyword evidence="2" id="KW-0808">Transferase</keyword>